<protein>
    <submittedName>
        <fullName evidence="6">Arylsulfatase</fullName>
        <ecNumber evidence="6">3.1.6.-</ecNumber>
    </submittedName>
</protein>
<evidence type="ECO:0000256" key="1">
    <source>
        <dbReference type="ARBA" id="ARBA00008779"/>
    </source>
</evidence>
<evidence type="ECO:0000256" key="3">
    <source>
        <dbReference type="ARBA" id="ARBA00022801"/>
    </source>
</evidence>
<comment type="similarity">
    <text evidence="1">Belongs to the sulfatase family.</text>
</comment>
<organism evidence="6">
    <name type="scientific">Singulisphaera sp. Ch08</name>
    <dbReference type="NCBI Taxonomy" id="3120278"/>
    <lineage>
        <taxon>Bacteria</taxon>
        <taxon>Pseudomonadati</taxon>
        <taxon>Planctomycetota</taxon>
        <taxon>Planctomycetia</taxon>
        <taxon>Isosphaerales</taxon>
        <taxon>Isosphaeraceae</taxon>
        <taxon>Singulisphaera</taxon>
    </lineage>
</organism>
<dbReference type="PROSITE" id="PS00523">
    <property type="entry name" value="SULFATASE_1"/>
    <property type="match status" value="1"/>
</dbReference>
<gene>
    <name evidence="6" type="ORF">V5E97_28745</name>
</gene>
<evidence type="ECO:0000256" key="2">
    <source>
        <dbReference type="ARBA" id="ARBA00022723"/>
    </source>
</evidence>
<keyword evidence="3 6" id="KW-0378">Hydrolase</keyword>
<dbReference type="InterPro" id="IPR000917">
    <property type="entry name" value="Sulfatase_N"/>
</dbReference>
<evidence type="ECO:0000313" key="6">
    <source>
        <dbReference type="EMBL" id="XBH02293.1"/>
    </source>
</evidence>
<evidence type="ECO:0000256" key="4">
    <source>
        <dbReference type="ARBA" id="ARBA00022837"/>
    </source>
</evidence>
<dbReference type="AlphaFoldDB" id="A0AAU7CB08"/>
<keyword evidence="2" id="KW-0479">Metal-binding</keyword>
<dbReference type="InterPro" id="IPR050738">
    <property type="entry name" value="Sulfatase"/>
</dbReference>
<keyword evidence="4" id="KW-0106">Calcium</keyword>
<proteinExistence type="inferred from homology"/>
<dbReference type="SUPFAM" id="SSF53649">
    <property type="entry name" value="Alkaline phosphatase-like"/>
    <property type="match status" value="1"/>
</dbReference>
<dbReference type="InterPro" id="IPR024607">
    <property type="entry name" value="Sulfatase_CS"/>
</dbReference>
<dbReference type="EC" id="3.1.6.-" evidence="6"/>
<dbReference type="RefSeq" id="WP_406695035.1">
    <property type="nucleotide sequence ID" value="NZ_CP155447.1"/>
</dbReference>
<dbReference type="Gene3D" id="3.40.720.10">
    <property type="entry name" value="Alkaline Phosphatase, subunit A"/>
    <property type="match status" value="1"/>
</dbReference>
<dbReference type="CDD" id="cd16025">
    <property type="entry name" value="PAS_like"/>
    <property type="match status" value="1"/>
</dbReference>
<reference evidence="6" key="1">
    <citation type="submission" date="2024-05" db="EMBL/GenBank/DDBJ databases">
        <title>Planctomycetes of the genus Singulisphaera possess chitinolytic capabilities.</title>
        <authorList>
            <person name="Ivanova A."/>
        </authorList>
    </citation>
    <scope>NUCLEOTIDE SEQUENCE</scope>
    <source>
        <strain evidence="6">Ch08T</strain>
    </source>
</reference>
<dbReference type="Gene3D" id="3.30.1120.10">
    <property type="match status" value="1"/>
</dbReference>
<name>A0AAU7CB08_9BACT</name>
<dbReference type="InterPro" id="IPR017850">
    <property type="entry name" value="Alkaline_phosphatase_core_sf"/>
</dbReference>
<dbReference type="EMBL" id="CP155447">
    <property type="protein sequence ID" value="XBH02293.1"/>
    <property type="molecule type" value="Genomic_DNA"/>
</dbReference>
<feature type="domain" description="Sulfatase N-terminal" evidence="5">
    <location>
        <begin position="53"/>
        <end position="450"/>
    </location>
</feature>
<sequence>MESLPFLWGSRLNASYVRARPQRSFGPGALLLAFAVSAALGPMSGEVLAATRPNIVLIMADDMGFSDIGCYGGEIRTPNLDRMAASGLRFSQFYNCALCGPSRASLMTGQHPHQVGILNWTGLLNNRCVTAFELLKRAGYSTCAVGRLDMVTADLWHDPAMISRHVDRFMGSTGHIGPGNYFMAVRNNAFYRDGQPLTIPPKGHYKTDMITDYAVDYIAEAASKDQPFFLYMAHYAPHWPLHAKPEDIAKYRELYRKVGWDEARARRHQRLIDLKLIGDQTRLSPRDSRVPAWQEAEHKDWEAERMAAFAAQVDSLDQSVGRVLDALHRANADKNTLVLFLSDNGASDQPPAVGLDKPGQPWRLDGTPTRVGNTSDIQPGPADTFVTAGPPWANVSNTPFRHNKQSNHEGGIATPLIAWWPGTIRQAGELTHEIGHIVDILATCLDIADIPYPSHFSGRNVRPLAGKSLLPIFRGGQREGHEMLGWATAGARAVRMGRWKLVSSKLGPWELYDMEADRTELNDLSKEQPDRVQVMAKAFEEWRQTASEK</sequence>
<dbReference type="GO" id="GO:0046872">
    <property type="term" value="F:metal ion binding"/>
    <property type="evidence" value="ECO:0007669"/>
    <property type="project" value="UniProtKB-KW"/>
</dbReference>
<dbReference type="Pfam" id="PF00884">
    <property type="entry name" value="Sulfatase"/>
    <property type="match status" value="1"/>
</dbReference>
<dbReference type="PANTHER" id="PTHR42693:SF53">
    <property type="entry name" value="ENDO-4-O-SULFATASE"/>
    <property type="match status" value="1"/>
</dbReference>
<accession>A0AAU7CB08</accession>
<dbReference type="GO" id="GO:0004065">
    <property type="term" value="F:arylsulfatase activity"/>
    <property type="evidence" value="ECO:0007669"/>
    <property type="project" value="TreeGrafter"/>
</dbReference>
<dbReference type="PANTHER" id="PTHR42693">
    <property type="entry name" value="ARYLSULFATASE FAMILY MEMBER"/>
    <property type="match status" value="1"/>
</dbReference>
<evidence type="ECO:0000259" key="5">
    <source>
        <dbReference type="Pfam" id="PF00884"/>
    </source>
</evidence>